<dbReference type="InterPro" id="IPR000719">
    <property type="entry name" value="Prot_kinase_dom"/>
</dbReference>
<evidence type="ECO:0000313" key="10">
    <source>
        <dbReference type="Proteomes" id="UP000078560"/>
    </source>
</evidence>
<dbReference type="GO" id="GO:0004691">
    <property type="term" value="F:cAMP-dependent protein kinase activity"/>
    <property type="evidence" value="ECO:0007669"/>
    <property type="project" value="TreeGrafter"/>
</dbReference>
<dbReference type="Pfam" id="PF00069">
    <property type="entry name" value="Pkinase"/>
    <property type="match status" value="2"/>
</dbReference>
<organism evidence="8 9">
    <name type="scientific">Plasmodium ovale curtisi</name>
    <dbReference type="NCBI Taxonomy" id="864141"/>
    <lineage>
        <taxon>Eukaryota</taxon>
        <taxon>Sar</taxon>
        <taxon>Alveolata</taxon>
        <taxon>Apicomplexa</taxon>
        <taxon>Aconoidasida</taxon>
        <taxon>Haemosporida</taxon>
        <taxon>Plasmodiidae</taxon>
        <taxon>Plasmodium</taxon>
        <taxon>Plasmodium (Plasmodium)</taxon>
    </lineage>
</organism>
<keyword evidence="4 8" id="KW-0418">Kinase</keyword>
<dbReference type="EMBL" id="FLQU01000293">
    <property type="protein sequence ID" value="SBS83614.1"/>
    <property type="molecule type" value="Genomic_DNA"/>
</dbReference>
<evidence type="ECO:0000256" key="2">
    <source>
        <dbReference type="ARBA" id="ARBA00022679"/>
    </source>
</evidence>
<dbReference type="GO" id="GO:0005952">
    <property type="term" value="C:cAMP-dependent protein kinase complex"/>
    <property type="evidence" value="ECO:0007669"/>
    <property type="project" value="TreeGrafter"/>
</dbReference>
<feature type="domain" description="Protein kinase" evidence="6">
    <location>
        <begin position="36"/>
        <end position="416"/>
    </location>
</feature>
<accession>A0A1A8WIN2</accession>
<dbReference type="PROSITE" id="PS50011">
    <property type="entry name" value="PROTEIN_KINASE_DOM"/>
    <property type="match status" value="1"/>
</dbReference>
<evidence type="ECO:0000313" key="9">
    <source>
        <dbReference type="Proteomes" id="UP000078546"/>
    </source>
</evidence>
<dbReference type="PANTHER" id="PTHR24353:SF37">
    <property type="entry name" value="CAMP-DEPENDENT PROTEIN KINASE CATALYTIC SUBUNIT PRKX"/>
    <property type="match status" value="1"/>
</dbReference>
<keyword evidence="1" id="KW-0723">Serine/threonine-protein kinase</keyword>
<dbReference type="InterPro" id="IPR011009">
    <property type="entry name" value="Kinase-like_dom_sf"/>
</dbReference>
<proteinExistence type="predicted"/>
<evidence type="ECO:0000256" key="5">
    <source>
        <dbReference type="ARBA" id="ARBA00022840"/>
    </source>
</evidence>
<dbReference type="Proteomes" id="UP000078560">
    <property type="component" value="Unassembled WGS sequence"/>
</dbReference>
<name>A0A1A8WIN2_PLAOA</name>
<evidence type="ECO:0000259" key="6">
    <source>
        <dbReference type="PROSITE" id="PS50011"/>
    </source>
</evidence>
<dbReference type="PANTHER" id="PTHR24353">
    <property type="entry name" value="CYCLIC NUCLEOTIDE-DEPENDENT PROTEIN KINASE"/>
    <property type="match status" value="1"/>
</dbReference>
<dbReference type="GO" id="GO:0005524">
    <property type="term" value="F:ATP binding"/>
    <property type="evidence" value="ECO:0007669"/>
    <property type="project" value="UniProtKB-KW"/>
</dbReference>
<dbReference type="PROSITE" id="PS00108">
    <property type="entry name" value="PROTEIN_KINASE_ST"/>
    <property type="match status" value="1"/>
</dbReference>
<dbReference type="Gene3D" id="3.30.200.20">
    <property type="entry name" value="Phosphorylase Kinase, domain 1"/>
    <property type="match status" value="1"/>
</dbReference>
<keyword evidence="2" id="KW-0808">Transferase</keyword>
<keyword evidence="3" id="KW-0547">Nucleotide-binding</keyword>
<evidence type="ECO:0000256" key="3">
    <source>
        <dbReference type="ARBA" id="ARBA00022741"/>
    </source>
</evidence>
<evidence type="ECO:0000256" key="1">
    <source>
        <dbReference type="ARBA" id="ARBA00022527"/>
    </source>
</evidence>
<keyword evidence="5" id="KW-0067">ATP-binding</keyword>
<dbReference type="EMBL" id="FLQV01000364">
    <property type="protein sequence ID" value="SBS91103.1"/>
    <property type="molecule type" value="Genomic_DNA"/>
</dbReference>
<sequence>MKKGFLLNKNICDTEEKEVKDEEKHNTNRKHCKDDFEIYMHIGSGNFSEVFMVKLKNDPSKIFSLKIFKKEQVNRMNQVNSVLIEKHTMTKLSTPGHPNVIKLIDTFKDKENVYLLYEYADYELWEFLKIRSVGIDENITFSLILQMVRALEYIHKKNIIHRDLKCENFLINKDGTLKLIDFGTSKDLDGVPIKTAIKEPSVKDNELSKFILKKKNNNNMKESFKHEPIEENHHILNDEEINDKFVEDTNIENIDKNSDETPKECVLKEIIKNNKNYEFNNKILTKRNDNNLNVLKNNKYPMIANRYKYRRKKTFDNYVGTPNFMPPEALINKCSGKARDFWSLGCAIYQLATCTVPFDGSTEWFIYNKIKKREIKYPPLMTPELIDLIEKLITINPKERLGYKKGCEEILEHSYFQKYNYKSFHFKLPEISELEKLYTNIINKYHAYVHEKRKLRQNVDNPSDERNKKIPQLESEMLNLIKFDTVALDKENGPTLKTKLAETINFFLQESQKQEKSEIEEADRWLERFSSK</sequence>
<evidence type="ECO:0000313" key="8">
    <source>
        <dbReference type="EMBL" id="SBS91103.1"/>
    </source>
</evidence>
<evidence type="ECO:0000256" key="4">
    <source>
        <dbReference type="ARBA" id="ARBA00022777"/>
    </source>
</evidence>
<dbReference type="Proteomes" id="UP000078546">
    <property type="component" value="Unassembled WGS sequence"/>
</dbReference>
<reference evidence="8" key="2">
    <citation type="submission" date="2016-05" db="EMBL/GenBank/DDBJ databases">
        <authorList>
            <person name="Lavstsen T."/>
            <person name="Jespersen J.S."/>
        </authorList>
    </citation>
    <scope>NUCLEOTIDE SEQUENCE [LARGE SCALE GENOMIC DNA]</scope>
</reference>
<dbReference type="InterPro" id="IPR008271">
    <property type="entry name" value="Ser/Thr_kinase_AS"/>
</dbReference>
<protein>
    <submittedName>
        <fullName evidence="8">3-phosphoinositide dependent protein kinase-1, putative</fullName>
    </submittedName>
</protein>
<dbReference type="SUPFAM" id="SSF56112">
    <property type="entry name" value="Protein kinase-like (PK-like)"/>
    <property type="match status" value="1"/>
</dbReference>
<evidence type="ECO:0000313" key="7">
    <source>
        <dbReference type="EMBL" id="SBS83614.1"/>
    </source>
</evidence>
<dbReference type="VEuPathDB" id="PlasmoDB:PocGH01_09028100"/>
<dbReference type="AlphaFoldDB" id="A0A1A8WIN2"/>
<reference evidence="9 10" key="1">
    <citation type="submission" date="2016-05" db="EMBL/GenBank/DDBJ databases">
        <authorList>
            <person name="Naeem Raeece"/>
        </authorList>
    </citation>
    <scope>NUCLEOTIDE SEQUENCE [LARGE SCALE GENOMIC DNA]</scope>
</reference>
<gene>
    <name evidence="8" type="ORF">POVCU1_019780</name>
    <name evidence="7" type="ORF">POVCU2_0021930</name>
</gene>
<dbReference type="SMART" id="SM00220">
    <property type="entry name" value="S_TKc"/>
    <property type="match status" value="1"/>
</dbReference>
<dbReference type="Gene3D" id="1.10.510.10">
    <property type="entry name" value="Transferase(Phosphotransferase) domain 1"/>
    <property type="match status" value="2"/>
</dbReference>